<organism evidence="2 3">
    <name type="scientific">Gordonia cholesterolivorans</name>
    <dbReference type="NCBI Taxonomy" id="559625"/>
    <lineage>
        <taxon>Bacteria</taxon>
        <taxon>Bacillati</taxon>
        <taxon>Actinomycetota</taxon>
        <taxon>Actinomycetes</taxon>
        <taxon>Mycobacteriales</taxon>
        <taxon>Gordoniaceae</taxon>
        <taxon>Gordonia</taxon>
    </lineage>
</organism>
<feature type="region of interest" description="Disordered" evidence="1">
    <location>
        <begin position="62"/>
        <end position="103"/>
    </location>
</feature>
<sequence>MDVQDRPGGGRFRSGLADQGGLHGALAVRVVAEGDGQHFVSVEEFVGTPLPAFHAAHADQLRPHPSVRGSGVGVAPGVAHPTLARTDAASDNAMVNNDPRYRS</sequence>
<dbReference type="Proteomes" id="UP001501170">
    <property type="component" value="Unassembled WGS sequence"/>
</dbReference>
<reference evidence="2 3" key="1">
    <citation type="journal article" date="2019" name="Int. J. Syst. Evol. Microbiol.">
        <title>The Global Catalogue of Microorganisms (GCM) 10K type strain sequencing project: providing services to taxonomists for standard genome sequencing and annotation.</title>
        <authorList>
            <consortium name="The Broad Institute Genomics Platform"/>
            <consortium name="The Broad Institute Genome Sequencing Center for Infectious Disease"/>
            <person name="Wu L."/>
            <person name="Ma J."/>
        </authorList>
    </citation>
    <scope>NUCLEOTIDE SEQUENCE [LARGE SCALE GENOMIC DNA]</scope>
    <source>
        <strain evidence="2 3">JCM 16227</strain>
    </source>
</reference>
<evidence type="ECO:0000256" key="1">
    <source>
        <dbReference type="SAM" id="MobiDB-lite"/>
    </source>
</evidence>
<protein>
    <submittedName>
        <fullName evidence="2">Uncharacterized protein</fullName>
    </submittedName>
</protein>
<comment type="caution">
    <text evidence="2">The sequence shown here is derived from an EMBL/GenBank/DDBJ whole genome shotgun (WGS) entry which is preliminary data.</text>
</comment>
<keyword evidence="3" id="KW-1185">Reference proteome</keyword>
<evidence type="ECO:0000313" key="2">
    <source>
        <dbReference type="EMBL" id="GAA2373424.1"/>
    </source>
</evidence>
<accession>A0ABN3H9Q0</accession>
<dbReference type="EMBL" id="BAAARB010000004">
    <property type="protein sequence ID" value="GAA2373424.1"/>
    <property type="molecule type" value="Genomic_DNA"/>
</dbReference>
<gene>
    <name evidence="2" type="ORF">GCM10009855_10800</name>
</gene>
<proteinExistence type="predicted"/>
<name>A0ABN3H9Q0_9ACTN</name>
<evidence type="ECO:0000313" key="3">
    <source>
        <dbReference type="Proteomes" id="UP001501170"/>
    </source>
</evidence>